<sequence length="63" mass="7060">MKILYLLFTFLFLAFLSEPGNAQRQCFQVGGFCRLGRCPFDTSNIGKLGCPGRFMCCKSKIGK</sequence>
<dbReference type="SUPFAM" id="SSF57392">
    <property type="entry name" value="Defensin-like"/>
    <property type="match status" value="1"/>
</dbReference>
<keyword evidence="1" id="KW-0732">Signal</keyword>
<evidence type="ECO:0000313" key="3">
    <source>
        <dbReference type="Proteomes" id="UP001474421"/>
    </source>
</evidence>
<dbReference type="AlphaFoldDB" id="A0AAW1BSZ0"/>
<protein>
    <submittedName>
        <fullName evidence="2">Beta-defensin-like</fullName>
    </submittedName>
</protein>
<name>A0AAW1BSZ0_CROAD</name>
<accession>A0AAW1BSZ0</accession>
<feature type="chain" id="PRO_5043486226" evidence="1">
    <location>
        <begin position="23"/>
        <end position="63"/>
    </location>
</feature>
<dbReference type="EMBL" id="JAOTOJ010000002">
    <property type="protein sequence ID" value="KAK9405259.1"/>
    <property type="molecule type" value="Genomic_DNA"/>
</dbReference>
<feature type="signal peptide" evidence="1">
    <location>
        <begin position="1"/>
        <end position="22"/>
    </location>
</feature>
<organism evidence="2 3">
    <name type="scientific">Crotalus adamanteus</name>
    <name type="common">Eastern diamondback rattlesnake</name>
    <dbReference type="NCBI Taxonomy" id="8729"/>
    <lineage>
        <taxon>Eukaryota</taxon>
        <taxon>Metazoa</taxon>
        <taxon>Chordata</taxon>
        <taxon>Craniata</taxon>
        <taxon>Vertebrata</taxon>
        <taxon>Euteleostomi</taxon>
        <taxon>Lepidosauria</taxon>
        <taxon>Squamata</taxon>
        <taxon>Bifurcata</taxon>
        <taxon>Unidentata</taxon>
        <taxon>Episquamata</taxon>
        <taxon>Toxicofera</taxon>
        <taxon>Serpentes</taxon>
        <taxon>Colubroidea</taxon>
        <taxon>Viperidae</taxon>
        <taxon>Crotalinae</taxon>
        <taxon>Crotalus</taxon>
    </lineage>
</organism>
<gene>
    <name evidence="2" type="ORF">NXF25_004033</name>
</gene>
<evidence type="ECO:0000256" key="1">
    <source>
        <dbReference type="SAM" id="SignalP"/>
    </source>
</evidence>
<dbReference type="Proteomes" id="UP001474421">
    <property type="component" value="Unassembled WGS sequence"/>
</dbReference>
<reference evidence="2 3" key="1">
    <citation type="journal article" date="2024" name="Proc. Natl. Acad. Sci. U.S.A.">
        <title>The genetic regulatory architecture and epigenomic basis for age-related changes in rattlesnake venom.</title>
        <authorList>
            <person name="Hogan M.P."/>
            <person name="Holding M.L."/>
            <person name="Nystrom G.S."/>
            <person name="Colston T.J."/>
            <person name="Bartlett D.A."/>
            <person name="Mason A.J."/>
            <person name="Ellsworth S.A."/>
            <person name="Rautsaw R.M."/>
            <person name="Lawrence K.C."/>
            <person name="Strickland J.L."/>
            <person name="He B."/>
            <person name="Fraser P."/>
            <person name="Margres M.J."/>
            <person name="Gilbert D.M."/>
            <person name="Gibbs H.L."/>
            <person name="Parkinson C.L."/>
            <person name="Rokyta D.R."/>
        </authorList>
    </citation>
    <scope>NUCLEOTIDE SEQUENCE [LARGE SCALE GENOMIC DNA]</scope>
    <source>
        <strain evidence="2">DRR0105</strain>
    </source>
</reference>
<proteinExistence type="predicted"/>
<keyword evidence="3" id="KW-1185">Reference proteome</keyword>
<comment type="caution">
    <text evidence="2">The sequence shown here is derived from an EMBL/GenBank/DDBJ whole genome shotgun (WGS) entry which is preliminary data.</text>
</comment>
<evidence type="ECO:0000313" key="2">
    <source>
        <dbReference type="EMBL" id="KAK9405259.1"/>
    </source>
</evidence>